<keyword evidence="2" id="KW-0812">Transmembrane</keyword>
<evidence type="ECO:0000256" key="1">
    <source>
        <dbReference type="SAM" id="MobiDB-lite"/>
    </source>
</evidence>
<keyword evidence="2" id="KW-1133">Transmembrane helix</keyword>
<accession>A0A934NA02</accession>
<dbReference type="AlphaFoldDB" id="A0A2W5Z7L0"/>
<accession>A0A2W5Z7L0</accession>
<evidence type="ECO:0000313" key="5">
    <source>
        <dbReference type="Proteomes" id="UP000248724"/>
    </source>
</evidence>
<dbReference type="RefSeq" id="WP_337311261.1">
    <property type="nucleotide sequence ID" value="NZ_JAEKNS010000080.1"/>
</dbReference>
<feature type="region of interest" description="Disordered" evidence="1">
    <location>
        <begin position="73"/>
        <end position="95"/>
    </location>
</feature>
<evidence type="ECO:0000256" key="2">
    <source>
        <dbReference type="SAM" id="Phobius"/>
    </source>
</evidence>
<evidence type="ECO:0000313" key="3">
    <source>
        <dbReference type="EMBL" id="MBJ7594772.1"/>
    </source>
</evidence>
<name>A0A2W5Z7L0_9BACT</name>
<feature type="transmembrane region" description="Helical" evidence="2">
    <location>
        <begin position="12"/>
        <end position="41"/>
    </location>
</feature>
<reference evidence="3 6" key="3">
    <citation type="submission" date="2020-10" db="EMBL/GenBank/DDBJ databases">
        <title>Ca. Dormibacterota MAGs.</title>
        <authorList>
            <person name="Montgomery K."/>
        </authorList>
    </citation>
    <scope>NUCLEOTIDE SEQUENCE [LARGE SCALE GENOMIC DNA]</scope>
    <source>
        <strain evidence="3">SC8812_S17_18</strain>
    </source>
</reference>
<evidence type="ECO:0000313" key="4">
    <source>
        <dbReference type="EMBL" id="PZR81339.1"/>
    </source>
</evidence>
<dbReference type="EMBL" id="JAEKNS010000080">
    <property type="protein sequence ID" value="MBJ7594772.1"/>
    <property type="molecule type" value="Genomic_DNA"/>
</dbReference>
<proteinExistence type="predicted"/>
<dbReference type="EMBL" id="QHBU01000116">
    <property type="protein sequence ID" value="PZR81339.1"/>
    <property type="molecule type" value="Genomic_DNA"/>
</dbReference>
<evidence type="ECO:0000313" key="6">
    <source>
        <dbReference type="Proteomes" id="UP000606991"/>
    </source>
</evidence>
<protein>
    <submittedName>
        <fullName evidence="4">Uncharacterized protein</fullName>
    </submittedName>
</protein>
<sequence>MYFRPARTLFGLIAVGGAVVVGVTTHDAGFTALTFVGGLMLPRILGFRGRHGLGCGGRGRDHGLGRLDQRMQSWHRQAHGDTGAGQPPAPSAAGA</sequence>
<dbReference type="Proteomes" id="UP000606991">
    <property type="component" value="Unassembled WGS sequence"/>
</dbReference>
<dbReference type="Proteomes" id="UP000248724">
    <property type="component" value="Unassembled WGS sequence"/>
</dbReference>
<organism evidence="4 5">
    <name type="scientific">Candidatus Aeolococcus gillhamiae</name>
    <dbReference type="NCBI Taxonomy" id="3127015"/>
    <lineage>
        <taxon>Bacteria</taxon>
        <taxon>Bacillati</taxon>
        <taxon>Candidatus Dormiibacterota</taxon>
        <taxon>Candidatus Dormibacteria</taxon>
        <taxon>Candidatus Aeolococcales</taxon>
        <taxon>Candidatus Aeolococcaceae</taxon>
        <taxon>Candidatus Aeolococcus</taxon>
    </lineage>
</organism>
<gene>
    <name evidence="4" type="ORF">DLM65_06125</name>
    <name evidence="3" type="ORF">JF886_07910</name>
</gene>
<keyword evidence="2" id="KW-0472">Membrane</keyword>
<reference evidence="4" key="2">
    <citation type="submission" date="2018-05" db="EMBL/GenBank/DDBJ databases">
        <authorList>
            <person name="Ferrari B."/>
        </authorList>
    </citation>
    <scope>NUCLEOTIDE SEQUENCE</scope>
    <source>
        <strain evidence="4">RRmetagenome_bin12</strain>
    </source>
</reference>
<comment type="caution">
    <text evidence="4">The sequence shown here is derived from an EMBL/GenBank/DDBJ whole genome shotgun (WGS) entry which is preliminary data.</text>
</comment>
<reference evidence="4 5" key="1">
    <citation type="journal article" date="2017" name="Nature">
        <title>Atmospheric trace gases support primary production in Antarctic desert surface soil.</title>
        <authorList>
            <person name="Ji M."/>
            <person name="Greening C."/>
            <person name="Vanwonterghem I."/>
            <person name="Carere C.R."/>
            <person name="Bay S.K."/>
            <person name="Steen J.A."/>
            <person name="Montgomery K."/>
            <person name="Lines T."/>
            <person name="Beardall J."/>
            <person name="van Dorst J."/>
            <person name="Snape I."/>
            <person name="Stott M.B."/>
            <person name="Hugenholtz P."/>
            <person name="Ferrari B.C."/>
        </authorList>
    </citation>
    <scope>NUCLEOTIDE SEQUENCE [LARGE SCALE GENOMIC DNA]</scope>
    <source>
        <strain evidence="4">RRmetagenome_bin12</strain>
    </source>
</reference>